<dbReference type="Gene3D" id="3.40.50.2300">
    <property type="match status" value="1"/>
</dbReference>
<dbReference type="AlphaFoldDB" id="A0A4V2JQF1"/>
<proteinExistence type="predicted"/>
<comment type="caution">
    <text evidence="3">The sequence shown here is derived from an EMBL/GenBank/DDBJ whole genome shotgun (WGS) entry which is preliminary data.</text>
</comment>
<protein>
    <recommendedName>
        <fullName evidence="1">protein-tyrosine-phosphatase</fullName>
        <ecNumber evidence="1">3.1.3.48</ecNumber>
    </recommendedName>
</protein>
<dbReference type="SMART" id="SM00226">
    <property type="entry name" value="LMWPc"/>
    <property type="match status" value="1"/>
</dbReference>
<feature type="domain" description="Phosphotyrosine protein phosphatase I" evidence="2">
    <location>
        <begin position="2"/>
        <end position="147"/>
    </location>
</feature>
<dbReference type="OrthoDB" id="9784339at2"/>
<dbReference type="GO" id="GO:0004725">
    <property type="term" value="F:protein tyrosine phosphatase activity"/>
    <property type="evidence" value="ECO:0007669"/>
    <property type="project" value="UniProtKB-EC"/>
</dbReference>
<evidence type="ECO:0000313" key="3">
    <source>
        <dbReference type="EMBL" id="TBR79910.1"/>
    </source>
</evidence>
<dbReference type="PANTHER" id="PTHR11717">
    <property type="entry name" value="LOW MOLECULAR WEIGHT PROTEIN TYROSINE PHOSPHATASE"/>
    <property type="match status" value="1"/>
</dbReference>
<dbReference type="PANTHER" id="PTHR11717:SF7">
    <property type="entry name" value="LOW MOLECULAR WEIGHT PHOSPHOTYROSINE PROTEIN PHOSPHATASE"/>
    <property type="match status" value="1"/>
</dbReference>
<organism evidence="3 4">
    <name type="scientific">Campylobacter novaezeelandiae</name>
    <dbReference type="NCBI Taxonomy" id="2267891"/>
    <lineage>
        <taxon>Bacteria</taxon>
        <taxon>Pseudomonadati</taxon>
        <taxon>Campylobacterota</taxon>
        <taxon>Epsilonproteobacteria</taxon>
        <taxon>Campylobacterales</taxon>
        <taxon>Campylobacteraceae</taxon>
        <taxon>Campylobacter</taxon>
    </lineage>
</organism>
<gene>
    <name evidence="3" type="ORF">DU473_06265</name>
</gene>
<dbReference type="SUPFAM" id="SSF52788">
    <property type="entry name" value="Phosphotyrosine protein phosphatases I"/>
    <property type="match status" value="1"/>
</dbReference>
<dbReference type="InterPro" id="IPR050438">
    <property type="entry name" value="LMW_PTPase"/>
</dbReference>
<evidence type="ECO:0000259" key="2">
    <source>
        <dbReference type="SMART" id="SM00226"/>
    </source>
</evidence>
<dbReference type="EC" id="3.1.3.48" evidence="1"/>
<dbReference type="InterPro" id="IPR023485">
    <property type="entry name" value="Ptyr_pPase"/>
</dbReference>
<dbReference type="InterPro" id="IPR036196">
    <property type="entry name" value="Ptyr_pPase_sf"/>
</dbReference>
<dbReference type="Pfam" id="PF01451">
    <property type="entry name" value="LMWPc"/>
    <property type="match status" value="1"/>
</dbReference>
<evidence type="ECO:0000256" key="1">
    <source>
        <dbReference type="ARBA" id="ARBA00013064"/>
    </source>
</evidence>
<name>A0A4V2JQF1_9BACT</name>
<evidence type="ECO:0000313" key="4">
    <source>
        <dbReference type="Proteomes" id="UP000292583"/>
    </source>
</evidence>
<accession>A0A4V2JQF1</accession>
<sequence>MKKICFVCLGNICRSPMAEFIMKDLIKKDNTIHIEVTSAGTSGYHDGEDMHVKTKEQLKKASIQANGFISKKLTQTMCDNNDYIIVMDNSNFNNVLKDFKNIENKILKLTQFAKELNYNEVPDPWFTHNFDETYKIISLACNNLLSFLKT</sequence>
<keyword evidence="4" id="KW-1185">Reference proteome</keyword>
<dbReference type="CDD" id="cd16343">
    <property type="entry name" value="LMWPTP"/>
    <property type="match status" value="1"/>
</dbReference>
<dbReference type="RefSeq" id="WP_131186751.1">
    <property type="nucleotide sequence ID" value="NZ_JAENKT010000307.1"/>
</dbReference>
<dbReference type="EMBL" id="QPGR01000012">
    <property type="protein sequence ID" value="TBR79910.1"/>
    <property type="molecule type" value="Genomic_DNA"/>
</dbReference>
<dbReference type="Proteomes" id="UP000292583">
    <property type="component" value="Unassembled WGS sequence"/>
</dbReference>
<reference evidence="3 4" key="1">
    <citation type="submission" date="2018-07" db="EMBL/GenBank/DDBJ databases">
        <title>Campylobacter zealandensis sp. nov., isolated from birds and water in New Zealand.</title>
        <authorList>
            <person name="Wilkinson D.A."/>
            <person name="Biggs P.J."/>
            <person name="French N.P."/>
            <person name="Midwinter A.C."/>
        </authorList>
    </citation>
    <scope>NUCLEOTIDE SEQUENCE [LARGE SCALE GENOMIC DNA]</scope>
    <source>
        <strain evidence="3 4">B423b</strain>
    </source>
</reference>